<dbReference type="EMBL" id="JAEEGB010000026">
    <property type="protein sequence ID" value="MBI6874555.1"/>
    <property type="molecule type" value="Genomic_DNA"/>
</dbReference>
<reference evidence="9" key="1">
    <citation type="submission" date="2020-12" db="EMBL/GenBank/DDBJ databases">
        <title>Clostridium thailandense sp. nov., a novel acetogenic bacterium isolated from peat land soil in Thailand.</title>
        <authorList>
            <person name="Chaikitkaew S."/>
            <person name="Birkeland N.K."/>
        </authorList>
    </citation>
    <scope>NUCLEOTIDE SEQUENCE</scope>
    <source>
        <strain evidence="9">DSM 17425</strain>
    </source>
</reference>
<name>A0A934I1Z0_9CLOT</name>
<protein>
    <submittedName>
        <fullName evidence="9">ABC transporter permease</fullName>
    </submittedName>
</protein>
<proteinExistence type="inferred from homology"/>
<dbReference type="Proteomes" id="UP000622687">
    <property type="component" value="Unassembled WGS sequence"/>
</dbReference>
<feature type="transmembrane region" description="Helical" evidence="7">
    <location>
        <begin position="286"/>
        <end position="312"/>
    </location>
</feature>
<comment type="subcellular location">
    <subcellularLocation>
        <location evidence="1 7">Cell membrane</location>
        <topology evidence="1 7">Multi-pass membrane protein</topology>
    </subcellularLocation>
</comment>
<dbReference type="InterPro" id="IPR045621">
    <property type="entry name" value="BPD_transp_1_N"/>
</dbReference>
<feature type="transmembrane region" description="Helical" evidence="7">
    <location>
        <begin position="130"/>
        <end position="155"/>
    </location>
</feature>
<dbReference type="Gene3D" id="1.10.3720.10">
    <property type="entry name" value="MetI-like"/>
    <property type="match status" value="1"/>
</dbReference>
<keyword evidence="10" id="KW-1185">Reference proteome</keyword>
<keyword evidence="6 7" id="KW-0472">Membrane</keyword>
<dbReference type="SUPFAM" id="SSF161098">
    <property type="entry name" value="MetI-like"/>
    <property type="match status" value="1"/>
</dbReference>
<gene>
    <name evidence="9" type="ORF">I6U51_17920</name>
</gene>
<evidence type="ECO:0000256" key="1">
    <source>
        <dbReference type="ARBA" id="ARBA00004651"/>
    </source>
</evidence>
<feature type="transmembrane region" description="Helical" evidence="7">
    <location>
        <begin position="240"/>
        <end position="266"/>
    </location>
</feature>
<dbReference type="PANTHER" id="PTHR30465:SF0">
    <property type="entry name" value="OLIGOPEPTIDE TRANSPORT SYSTEM PERMEASE PROTEIN APPB"/>
    <property type="match status" value="1"/>
</dbReference>
<comment type="caution">
    <text evidence="9">The sequence shown here is derived from an EMBL/GenBank/DDBJ whole genome shotgun (WGS) entry which is preliminary data.</text>
</comment>
<comment type="similarity">
    <text evidence="7">Belongs to the binding-protein-dependent transport system permease family.</text>
</comment>
<feature type="transmembrane region" description="Helical" evidence="7">
    <location>
        <begin position="98"/>
        <end position="118"/>
    </location>
</feature>
<evidence type="ECO:0000256" key="6">
    <source>
        <dbReference type="ARBA" id="ARBA00023136"/>
    </source>
</evidence>
<keyword evidence="4 7" id="KW-0812">Transmembrane</keyword>
<dbReference type="Pfam" id="PF00528">
    <property type="entry name" value="BPD_transp_1"/>
    <property type="match status" value="1"/>
</dbReference>
<evidence type="ECO:0000256" key="3">
    <source>
        <dbReference type="ARBA" id="ARBA00022475"/>
    </source>
</evidence>
<dbReference type="InterPro" id="IPR035906">
    <property type="entry name" value="MetI-like_sf"/>
</dbReference>
<evidence type="ECO:0000256" key="7">
    <source>
        <dbReference type="RuleBase" id="RU363032"/>
    </source>
</evidence>
<dbReference type="PANTHER" id="PTHR30465">
    <property type="entry name" value="INNER MEMBRANE ABC TRANSPORTER"/>
    <property type="match status" value="1"/>
</dbReference>
<dbReference type="Pfam" id="PF19300">
    <property type="entry name" value="BPD_transp_1_N"/>
    <property type="match status" value="1"/>
</dbReference>
<evidence type="ECO:0000256" key="4">
    <source>
        <dbReference type="ARBA" id="ARBA00022692"/>
    </source>
</evidence>
<organism evidence="9 10">
    <name type="scientific">Clostridium aciditolerans</name>
    <dbReference type="NCBI Taxonomy" id="339861"/>
    <lineage>
        <taxon>Bacteria</taxon>
        <taxon>Bacillati</taxon>
        <taxon>Bacillota</taxon>
        <taxon>Clostridia</taxon>
        <taxon>Eubacteriales</taxon>
        <taxon>Clostridiaceae</taxon>
        <taxon>Clostridium</taxon>
    </lineage>
</organism>
<dbReference type="GO" id="GO:0055085">
    <property type="term" value="P:transmembrane transport"/>
    <property type="evidence" value="ECO:0007669"/>
    <property type="project" value="InterPro"/>
</dbReference>
<keyword evidence="3" id="KW-1003">Cell membrane</keyword>
<dbReference type="GO" id="GO:0005886">
    <property type="term" value="C:plasma membrane"/>
    <property type="evidence" value="ECO:0007669"/>
    <property type="project" value="UniProtKB-SubCell"/>
</dbReference>
<evidence type="ECO:0000259" key="8">
    <source>
        <dbReference type="PROSITE" id="PS50928"/>
    </source>
</evidence>
<evidence type="ECO:0000256" key="5">
    <source>
        <dbReference type="ARBA" id="ARBA00022989"/>
    </source>
</evidence>
<evidence type="ECO:0000313" key="10">
    <source>
        <dbReference type="Proteomes" id="UP000622687"/>
    </source>
</evidence>
<accession>A0A934I1Z0</accession>
<dbReference type="RefSeq" id="WP_211143925.1">
    <property type="nucleotide sequence ID" value="NZ_JAEEGB010000026.1"/>
</dbReference>
<dbReference type="InterPro" id="IPR000515">
    <property type="entry name" value="MetI-like"/>
</dbReference>
<keyword evidence="5 7" id="KW-1133">Transmembrane helix</keyword>
<dbReference type="PROSITE" id="PS50928">
    <property type="entry name" value="ABC_TM1"/>
    <property type="match status" value="1"/>
</dbReference>
<evidence type="ECO:0000313" key="9">
    <source>
        <dbReference type="EMBL" id="MBI6874555.1"/>
    </source>
</evidence>
<feature type="transmembrane region" description="Helical" evidence="7">
    <location>
        <begin position="186"/>
        <end position="205"/>
    </location>
</feature>
<evidence type="ECO:0000256" key="2">
    <source>
        <dbReference type="ARBA" id="ARBA00022448"/>
    </source>
</evidence>
<dbReference type="AlphaFoldDB" id="A0A934I1Z0"/>
<feature type="domain" description="ABC transmembrane type-1" evidence="8">
    <location>
        <begin position="94"/>
        <end position="305"/>
    </location>
</feature>
<sequence>MRQYIIRRLLQMIPVLIGISLLVFFVLAMAPGDAVTSINPHATAEQRAELRHKMHLDQPKIVQYGYWVKGVIHGDLGESYFYKQPVSKVMNNFIWNSFYLALASSIASILIAIPIGVISATKQYSFFDSFFTIFALIGTSIPTFFFGLLLIKWFAVDSIIFPVSGMYSPGSTATGIPKFLDCMYHMFLPFVVLTFSSVAGIMRYMRSSMLEVIRQDYIRTARAKGLREKVVIYRHALKNALIPVITLLGFWIPGLFSGAIVTEQIFSWPGIGPVQVIATNGRDYPLLMAITMLLAILTLLGNLIADVAYAVVDPRIRLK</sequence>
<keyword evidence="2 7" id="KW-0813">Transport</keyword>
<dbReference type="CDD" id="cd06261">
    <property type="entry name" value="TM_PBP2"/>
    <property type="match status" value="1"/>
</dbReference>
<feature type="transmembrane region" description="Helical" evidence="7">
    <location>
        <begin position="12"/>
        <end position="30"/>
    </location>
</feature>